<evidence type="ECO:0000256" key="13">
    <source>
        <dbReference type="ARBA" id="ARBA00037982"/>
    </source>
</evidence>
<dbReference type="PROSITE" id="PS00107">
    <property type="entry name" value="PROTEIN_KINASE_ATP"/>
    <property type="match status" value="1"/>
</dbReference>
<evidence type="ECO:0000256" key="3">
    <source>
        <dbReference type="ARBA" id="ARBA00022527"/>
    </source>
</evidence>
<keyword evidence="12" id="KW-0131">Cell cycle</keyword>
<dbReference type="OrthoDB" id="5337378at2759"/>
<feature type="binding site" evidence="16">
    <location>
        <position position="736"/>
    </location>
    <ligand>
        <name>ATP</name>
        <dbReference type="ChEBI" id="CHEBI:30616"/>
    </ligand>
</feature>
<feature type="region of interest" description="Disordered" evidence="17">
    <location>
        <begin position="529"/>
        <end position="557"/>
    </location>
</feature>
<dbReference type="InterPro" id="IPR008271">
    <property type="entry name" value="Ser/Thr_kinase_AS"/>
</dbReference>
<comment type="subcellular location">
    <subcellularLocation>
        <location evidence="1">Golgi apparatus membrane</location>
        <topology evidence="1">Peripheral membrane protein</topology>
    </subcellularLocation>
</comment>
<keyword evidence="9" id="KW-0460">Magnesium</keyword>
<dbReference type="Gene3D" id="3.30.200.20">
    <property type="entry name" value="Phosphorylase Kinase, domain 1"/>
    <property type="match status" value="1"/>
</dbReference>
<gene>
    <name evidence="19" type="ORF">BDEG_27227</name>
</gene>
<evidence type="ECO:0000256" key="6">
    <source>
        <dbReference type="ARBA" id="ARBA00022741"/>
    </source>
</evidence>
<evidence type="ECO:0000259" key="18">
    <source>
        <dbReference type="PROSITE" id="PS50011"/>
    </source>
</evidence>
<feature type="domain" description="Protein kinase" evidence="18">
    <location>
        <begin position="706"/>
        <end position="957"/>
    </location>
</feature>
<dbReference type="Pfam" id="PF00069">
    <property type="entry name" value="Pkinase"/>
    <property type="match status" value="1"/>
</dbReference>
<comment type="catalytic activity">
    <reaction evidence="14">
        <text>L-threonyl-[protein] + ATP = O-phospho-L-threonyl-[protein] + ADP + H(+)</text>
        <dbReference type="Rhea" id="RHEA:46608"/>
        <dbReference type="Rhea" id="RHEA-COMP:11060"/>
        <dbReference type="Rhea" id="RHEA-COMP:11605"/>
        <dbReference type="ChEBI" id="CHEBI:15378"/>
        <dbReference type="ChEBI" id="CHEBI:30013"/>
        <dbReference type="ChEBI" id="CHEBI:30616"/>
        <dbReference type="ChEBI" id="CHEBI:61977"/>
        <dbReference type="ChEBI" id="CHEBI:456216"/>
        <dbReference type="EC" id="2.7.11.1"/>
    </reaction>
</comment>
<sequence>MSSLIPIPSLSSGSLGMSNTTGTTGQILDNFNSNTTAHQKQDAHYTNTMCQLDLNLAKSSDDAMFIKPACPTHTGSTTIPTTPFTSIPATPLRKPHSISHNPIISSNAFGMSVTTPATQTLFASESIHPSATLKPFEAPAPYTTSTDGASLFTPQQRLVKPTSAAFHSTGVLSRKSRRNYASQPTPETPIKQRKPINSFSAAATTRASTSFSASHFALSNYNSGQLPTSGFNPNGYAAHMDRNDPNIPLHTIHSQPTQFSLETTPSTPETASSSKNMNRYAKIGGMVGLPSIGPASASIAGRSTKSSGCLNSNPTFASDTSPTQFMHGSLTPLIYNQDLSPLGKMALQKKQSLDVSKEIQQQLQPRDSHELNSPLSPNFARLRWPLPLLDIPSTSIATAESPTSSDKSSKSNFSLGRIQDSSHSFTPFSTHRRALIPSRDKSEQDMDVSPVAWASMGASCSRLANNQEHISPIASKNRFSFANLVSSLEQDACDFTKGSSADFFSSTLSELDADEYTAKLTEKEAMACKSGKTDLTDRSRHNSVESESSPVDSTFHISGPVHSTRLLPVPEHRNGDSIVPKVGEDLSTIRPLFEPHTIAKPSRLPRPKSSFSLSQPTASNESLFSSHRVRSKSVNLHPVLPISVLLSPIASPLNKTFFAAMHGDSDAIQCIQKQQDTALAMQTQHSDADANKTELMPIVDYLDSHFVVIGRIGGGTFSEAVRVRCLMDEREYAVKKTRQSFQGHKDALLKLHEVEIWSKIGNNPWCISFVSSWIQHGFIYIQMELCETGDLATYLDDFCKDEPMDEPRLWRILADIARGLAHIHRQGIVHLDLKPGNIFISADGTLKIGDFGMAAVAPVPKGADREGDRSYLAPEVLTDSSVGCSADIFSLGLILLEIAANIILPENGTVWQHLREGDFTDIQMDRSPPLTDFIKSMMHPNPNVRPTIEDVLQHPILASLIRPIQDTTPS</sequence>
<dbReference type="GO" id="GO:0004674">
    <property type="term" value="F:protein serine/threonine kinase activity"/>
    <property type="evidence" value="ECO:0007669"/>
    <property type="project" value="UniProtKB-KW"/>
</dbReference>
<keyword evidence="7" id="KW-0418">Kinase</keyword>
<keyword evidence="5" id="KW-0479">Metal-binding</keyword>
<dbReference type="InterPro" id="IPR011009">
    <property type="entry name" value="Kinase-like_dom_sf"/>
</dbReference>
<feature type="region of interest" description="Disordered" evidence="17">
    <location>
        <begin position="597"/>
        <end position="618"/>
    </location>
</feature>
<evidence type="ECO:0000256" key="10">
    <source>
        <dbReference type="ARBA" id="ARBA00023034"/>
    </source>
</evidence>
<dbReference type="GO" id="GO:0000139">
    <property type="term" value="C:Golgi membrane"/>
    <property type="evidence" value="ECO:0007669"/>
    <property type="project" value="UniProtKB-SubCell"/>
</dbReference>
<reference evidence="19 20" key="1">
    <citation type="submission" date="2006-10" db="EMBL/GenBank/DDBJ databases">
        <title>The Genome Sequence of Batrachochytrium dendrobatidis JEL423.</title>
        <authorList>
            <consortium name="The Broad Institute Genome Sequencing Platform"/>
            <person name="Birren B."/>
            <person name="Lander E."/>
            <person name="Galagan J."/>
            <person name="Cuomo C."/>
            <person name="Devon K."/>
            <person name="Jaffe D."/>
            <person name="Butler J."/>
            <person name="Alvarez P."/>
            <person name="Gnerre S."/>
            <person name="Grabherr M."/>
            <person name="Kleber M."/>
            <person name="Mauceli E."/>
            <person name="Brockman W."/>
            <person name="Young S."/>
            <person name="LaButti K."/>
            <person name="Sykes S."/>
            <person name="DeCaprio D."/>
            <person name="Crawford M."/>
            <person name="Koehrsen M."/>
            <person name="Engels R."/>
            <person name="Montgomery P."/>
            <person name="Pearson M."/>
            <person name="Howarth C."/>
            <person name="Larson L."/>
            <person name="White J."/>
            <person name="O'Leary S."/>
            <person name="Kodira C."/>
            <person name="Zeng Q."/>
            <person name="Yandava C."/>
            <person name="Alvarado L."/>
            <person name="Longcore J."/>
            <person name="James T."/>
        </authorList>
    </citation>
    <scope>NUCLEOTIDE SEQUENCE [LARGE SCALE GENOMIC DNA]</scope>
    <source>
        <strain evidence="19 20">JEL423</strain>
    </source>
</reference>
<dbReference type="AlphaFoldDB" id="A0A177WV30"/>
<evidence type="ECO:0000256" key="16">
    <source>
        <dbReference type="PROSITE-ProRule" id="PRU10141"/>
    </source>
</evidence>
<dbReference type="eggNOG" id="KOG0601">
    <property type="taxonomic scope" value="Eukaryota"/>
</dbReference>
<keyword evidence="10" id="KW-0333">Golgi apparatus</keyword>
<protein>
    <recommendedName>
        <fullName evidence="2">non-specific serine/threonine protein kinase</fullName>
        <ecNumber evidence="2">2.7.11.1</ecNumber>
    </recommendedName>
</protein>
<feature type="compositionally biased region" description="Polar residues" evidence="17">
    <location>
        <begin position="609"/>
        <end position="618"/>
    </location>
</feature>
<comment type="catalytic activity">
    <reaction evidence="15">
        <text>L-seryl-[protein] + ATP = O-phospho-L-seryl-[protein] + ADP + H(+)</text>
        <dbReference type="Rhea" id="RHEA:17989"/>
        <dbReference type="Rhea" id="RHEA-COMP:9863"/>
        <dbReference type="Rhea" id="RHEA-COMP:11604"/>
        <dbReference type="ChEBI" id="CHEBI:15378"/>
        <dbReference type="ChEBI" id="CHEBI:29999"/>
        <dbReference type="ChEBI" id="CHEBI:30616"/>
        <dbReference type="ChEBI" id="CHEBI:83421"/>
        <dbReference type="ChEBI" id="CHEBI:456216"/>
        <dbReference type="EC" id="2.7.11.1"/>
    </reaction>
</comment>
<dbReference type="GO" id="GO:0005634">
    <property type="term" value="C:nucleus"/>
    <property type="evidence" value="ECO:0007669"/>
    <property type="project" value="TreeGrafter"/>
</dbReference>
<dbReference type="SMART" id="SM00220">
    <property type="entry name" value="S_TKc"/>
    <property type="match status" value="1"/>
</dbReference>
<dbReference type="InterPro" id="IPR017441">
    <property type="entry name" value="Protein_kinase_ATP_BS"/>
</dbReference>
<dbReference type="GO" id="GO:0005524">
    <property type="term" value="F:ATP binding"/>
    <property type="evidence" value="ECO:0007669"/>
    <property type="project" value="UniProtKB-UniRule"/>
</dbReference>
<evidence type="ECO:0000256" key="2">
    <source>
        <dbReference type="ARBA" id="ARBA00012513"/>
    </source>
</evidence>
<proteinExistence type="inferred from homology"/>
<dbReference type="EMBL" id="DS022311">
    <property type="protein sequence ID" value="OAJ43913.1"/>
    <property type="molecule type" value="Genomic_DNA"/>
</dbReference>
<feature type="region of interest" description="Disordered" evidence="17">
    <location>
        <begin position="562"/>
        <end position="581"/>
    </location>
</feature>
<evidence type="ECO:0000256" key="8">
    <source>
        <dbReference type="ARBA" id="ARBA00022840"/>
    </source>
</evidence>
<reference evidence="19 20" key="2">
    <citation type="submission" date="2016-05" db="EMBL/GenBank/DDBJ databases">
        <title>Lineage-specific infection strategies underlie the spectrum of fungal disease in amphibians.</title>
        <authorList>
            <person name="Cuomo C.A."/>
            <person name="Farrer R.A."/>
            <person name="James T."/>
            <person name="Longcore J."/>
            <person name="Birren B."/>
        </authorList>
    </citation>
    <scope>NUCLEOTIDE SEQUENCE [LARGE SCALE GENOMIC DNA]</scope>
    <source>
        <strain evidence="19 20">JEL423</strain>
    </source>
</reference>
<evidence type="ECO:0000256" key="17">
    <source>
        <dbReference type="SAM" id="MobiDB-lite"/>
    </source>
</evidence>
<dbReference type="STRING" id="403673.A0A177WV30"/>
<keyword evidence="11" id="KW-0472">Membrane</keyword>
<dbReference type="InterPro" id="IPR000719">
    <property type="entry name" value="Prot_kinase_dom"/>
</dbReference>
<evidence type="ECO:0000256" key="5">
    <source>
        <dbReference type="ARBA" id="ARBA00022723"/>
    </source>
</evidence>
<evidence type="ECO:0000313" key="19">
    <source>
        <dbReference type="EMBL" id="OAJ43913.1"/>
    </source>
</evidence>
<dbReference type="PANTHER" id="PTHR11042">
    <property type="entry name" value="EUKARYOTIC TRANSLATION INITIATION FACTOR 2-ALPHA KINASE EIF2-ALPHA KINASE -RELATED"/>
    <property type="match status" value="1"/>
</dbReference>
<name>A0A177WV30_BATDL</name>
<keyword evidence="8 16" id="KW-0067">ATP-binding</keyword>
<comment type="similarity">
    <text evidence="13">Belongs to the protein kinase superfamily. Ser/Thr protein kinase family. GCN2 subfamily.</text>
</comment>
<feature type="compositionally biased region" description="Polar residues" evidence="17">
    <location>
        <begin position="545"/>
        <end position="556"/>
    </location>
</feature>
<keyword evidence="6 16" id="KW-0547">Nucleotide-binding</keyword>
<dbReference type="Gene3D" id="1.10.510.10">
    <property type="entry name" value="Transferase(Phosphotransferase) domain 1"/>
    <property type="match status" value="1"/>
</dbReference>
<evidence type="ECO:0000256" key="12">
    <source>
        <dbReference type="ARBA" id="ARBA00023306"/>
    </source>
</evidence>
<dbReference type="SUPFAM" id="SSF56112">
    <property type="entry name" value="Protein kinase-like (PK-like)"/>
    <property type="match status" value="1"/>
</dbReference>
<evidence type="ECO:0000256" key="15">
    <source>
        <dbReference type="ARBA" id="ARBA00048679"/>
    </source>
</evidence>
<feature type="region of interest" description="Disordered" evidence="17">
    <location>
        <begin position="397"/>
        <end position="418"/>
    </location>
</feature>
<keyword evidence="4" id="KW-0808">Transferase</keyword>
<evidence type="ECO:0000256" key="7">
    <source>
        <dbReference type="ARBA" id="ARBA00022777"/>
    </source>
</evidence>
<accession>A0A177WV30</accession>
<evidence type="ECO:0000313" key="20">
    <source>
        <dbReference type="Proteomes" id="UP000077115"/>
    </source>
</evidence>
<dbReference type="GO" id="GO:0046872">
    <property type="term" value="F:metal ion binding"/>
    <property type="evidence" value="ECO:0007669"/>
    <property type="project" value="UniProtKB-KW"/>
</dbReference>
<dbReference type="EC" id="2.7.11.1" evidence="2"/>
<dbReference type="VEuPathDB" id="FungiDB:BDEG_27227"/>
<dbReference type="FunFam" id="1.10.510.10:FF:000315">
    <property type="entry name" value="membrane-associated tyrosine- and threonine-specific cdc2-inhibitory kinase"/>
    <property type="match status" value="1"/>
</dbReference>
<feature type="region of interest" description="Disordered" evidence="17">
    <location>
        <begin position="165"/>
        <end position="192"/>
    </location>
</feature>
<dbReference type="InterPro" id="IPR050339">
    <property type="entry name" value="CC_SR_Kinase"/>
</dbReference>
<evidence type="ECO:0000256" key="4">
    <source>
        <dbReference type="ARBA" id="ARBA00022679"/>
    </source>
</evidence>
<organism evidence="19 20">
    <name type="scientific">Batrachochytrium dendrobatidis (strain JEL423)</name>
    <dbReference type="NCBI Taxonomy" id="403673"/>
    <lineage>
        <taxon>Eukaryota</taxon>
        <taxon>Fungi</taxon>
        <taxon>Fungi incertae sedis</taxon>
        <taxon>Chytridiomycota</taxon>
        <taxon>Chytridiomycota incertae sedis</taxon>
        <taxon>Chytridiomycetes</taxon>
        <taxon>Rhizophydiales</taxon>
        <taxon>Rhizophydiales incertae sedis</taxon>
        <taxon>Batrachochytrium</taxon>
    </lineage>
</organism>
<dbReference type="PROSITE" id="PS00108">
    <property type="entry name" value="PROTEIN_KINASE_ST"/>
    <property type="match status" value="1"/>
</dbReference>
<evidence type="ECO:0000256" key="9">
    <source>
        <dbReference type="ARBA" id="ARBA00022842"/>
    </source>
</evidence>
<evidence type="ECO:0000256" key="14">
    <source>
        <dbReference type="ARBA" id="ARBA00047899"/>
    </source>
</evidence>
<feature type="compositionally biased region" description="Low complexity" evidence="17">
    <location>
        <begin position="401"/>
        <end position="414"/>
    </location>
</feature>
<dbReference type="PROSITE" id="PS50011">
    <property type="entry name" value="PROTEIN_KINASE_DOM"/>
    <property type="match status" value="1"/>
</dbReference>
<evidence type="ECO:0000256" key="1">
    <source>
        <dbReference type="ARBA" id="ARBA00004395"/>
    </source>
</evidence>
<keyword evidence="3" id="KW-0723">Serine/threonine-protein kinase</keyword>
<dbReference type="Proteomes" id="UP000077115">
    <property type="component" value="Unassembled WGS sequence"/>
</dbReference>
<feature type="compositionally biased region" description="Basic and acidic residues" evidence="17">
    <location>
        <begin position="529"/>
        <end position="544"/>
    </location>
</feature>
<evidence type="ECO:0000256" key="11">
    <source>
        <dbReference type="ARBA" id="ARBA00023136"/>
    </source>
</evidence>